<feature type="non-terminal residue" evidence="3">
    <location>
        <position position="184"/>
    </location>
</feature>
<evidence type="ECO:0000313" key="4">
    <source>
        <dbReference type="Proteomes" id="UP001153678"/>
    </source>
</evidence>
<organism evidence="3 4">
    <name type="scientific">Funneliformis geosporum</name>
    <dbReference type="NCBI Taxonomy" id="1117311"/>
    <lineage>
        <taxon>Eukaryota</taxon>
        <taxon>Fungi</taxon>
        <taxon>Fungi incertae sedis</taxon>
        <taxon>Mucoromycota</taxon>
        <taxon>Glomeromycotina</taxon>
        <taxon>Glomeromycetes</taxon>
        <taxon>Glomerales</taxon>
        <taxon>Glomeraceae</taxon>
        <taxon>Funneliformis</taxon>
    </lineage>
</organism>
<keyword evidence="2" id="KW-0812">Transmembrane</keyword>
<protein>
    <submittedName>
        <fullName evidence="3">10315_t:CDS:1</fullName>
    </submittedName>
</protein>
<feature type="region of interest" description="Disordered" evidence="1">
    <location>
        <begin position="100"/>
        <end position="131"/>
    </location>
</feature>
<keyword evidence="2" id="KW-1133">Transmembrane helix</keyword>
<dbReference type="AlphaFoldDB" id="A0A9W4SWR2"/>
<keyword evidence="2" id="KW-0472">Membrane</keyword>
<accession>A0A9W4SWR2</accession>
<dbReference type="Proteomes" id="UP001153678">
    <property type="component" value="Unassembled WGS sequence"/>
</dbReference>
<gene>
    <name evidence="3" type="ORF">FWILDA_LOCUS11461</name>
</gene>
<dbReference type="EMBL" id="CAMKVN010003257">
    <property type="protein sequence ID" value="CAI2184200.1"/>
    <property type="molecule type" value="Genomic_DNA"/>
</dbReference>
<keyword evidence="4" id="KW-1185">Reference proteome</keyword>
<sequence length="184" mass="20890">YNLRTVIKSNNEELYSPPLRSGLISYLLHIFHSISKLVKQQDFVDTVAKSHILANENFLLVQKLQFTTIFVLIFVVATAAISIKDELCANVRSPNRRSVRHLRDSPSTHKTNAAKLPSQECSTEDLSDGSTEPHFRNRFGLFWGWYSFPQIGKNSKRNCSANKRRDGNNAMIVKAQASVNNLLR</sequence>
<name>A0A9W4SWR2_9GLOM</name>
<comment type="caution">
    <text evidence="3">The sequence shown here is derived from an EMBL/GenBank/DDBJ whole genome shotgun (WGS) entry which is preliminary data.</text>
</comment>
<feature type="transmembrane region" description="Helical" evidence="2">
    <location>
        <begin position="64"/>
        <end position="83"/>
    </location>
</feature>
<proteinExistence type="predicted"/>
<evidence type="ECO:0000256" key="2">
    <source>
        <dbReference type="SAM" id="Phobius"/>
    </source>
</evidence>
<reference evidence="3" key="1">
    <citation type="submission" date="2022-08" db="EMBL/GenBank/DDBJ databases">
        <authorList>
            <person name="Kallberg Y."/>
            <person name="Tangrot J."/>
            <person name="Rosling A."/>
        </authorList>
    </citation>
    <scope>NUCLEOTIDE SEQUENCE</scope>
    <source>
        <strain evidence="3">Wild A</strain>
    </source>
</reference>
<evidence type="ECO:0000313" key="3">
    <source>
        <dbReference type="EMBL" id="CAI2184200.1"/>
    </source>
</evidence>
<evidence type="ECO:0000256" key="1">
    <source>
        <dbReference type="SAM" id="MobiDB-lite"/>
    </source>
</evidence>